<proteinExistence type="predicted"/>
<keyword evidence="2" id="KW-1185">Reference proteome</keyword>
<dbReference type="EMBL" id="BPVZ01000415">
    <property type="protein sequence ID" value="GKV50953.1"/>
    <property type="molecule type" value="Genomic_DNA"/>
</dbReference>
<dbReference type="Proteomes" id="UP001054252">
    <property type="component" value="Unassembled WGS sequence"/>
</dbReference>
<reference evidence="1 2" key="1">
    <citation type="journal article" date="2021" name="Commun. Biol.">
        <title>The genome of Shorea leprosula (Dipterocarpaceae) highlights the ecological relevance of drought in aseasonal tropical rainforests.</title>
        <authorList>
            <person name="Ng K.K.S."/>
            <person name="Kobayashi M.J."/>
            <person name="Fawcett J.A."/>
            <person name="Hatakeyama M."/>
            <person name="Paape T."/>
            <person name="Ng C.H."/>
            <person name="Ang C.C."/>
            <person name="Tnah L.H."/>
            <person name="Lee C.T."/>
            <person name="Nishiyama T."/>
            <person name="Sese J."/>
            <person name="O'Brien M.J."/>
            <person name="Copetti D."/>
            <person name="Mohd Noor M.I."/>
            <person name="Ong R.C."/>
            <person name="Putra M."/>
            <person name="Sireger I.Z."/>
            <person name="Indrioko S."/>
            <person name="Kosugi Y."/>
            <person name="Izuno A."/>
            <person name="Isagi Y."/>
            <person name="Lee S.L."/>
            <person name="Shimizu K.K."/>
        </authorList>
    </citation>
    <scope>NUCLEOTIDE SEQUENCE [LARGE SCALE GENOMIC DNA]</scope>
    <source>
        <strain evidence="1">214</strain>
    </source>
</reference>
<evidence type="ECO:0000313" key="2">
    <source>
        <dbReference type="Proteomes" id="UP001054252"/>
    </source>
</evidence>
<organism evidence="1 2">
    <name type="scientific">Rubroshorea leprosula</name>
    <dbReference type="NCBI Taxonomy" id="152421"/>
    <lineage>
        <taxon>Eukaryota</taxon>
        <taxon>Viridiplantae</taxon>
        <taxon>Streptophyta</taxon>
        <taxon>Embryophyta</taxon>
        <taxon>Tracheophyta</taxon>
        <taxon>Spermatophyta</taxon>
        <taxon>Magnoliopsida</taxon>
        <taxon>eudicotyledons</taxon>
        <taxon>Gunneridae</taxon>
        <taxon>Pentapetalae</taxon>
        <taxon>rosids</taxon>
        <taxon>malvids</taxon>
        <taxon>Malvales</taxon>
        <taxon>Dipterocarpaceae</taxon>
        <taxon>Rubroshorea</taxon>
    </lineage>
</organism>
<accession>A0AAV5MNH1</accession>
<dbReference type="AlphaFoldDB" id="A0AAV5MNH1"/>
<protein>
    <submittedName>
        <fullName evidence="1">Uncharacterized protein</fullName>
    </submittedName>
</protein>
<gene>
    <name evidence="1" type="ORF">SLEP1_g57630</name>
</gene>
<sequence>MAAAAALTYCCHCKLSPFLGQFPPHFVSAFQRPCLPAFTCLALFD</sequence>
<evidence type="ECO:0000313" key="1">
    <source>
        <dbReference type="EMBL" id="GKV50953.1"/>
    </source>
</evidence>
<name>A0AAV5MNH1_9ROSI</name>
<comment type="caution">
    <text evidence="1">The sequence shown here is derived from an EMBL/GenBank/DDBJ whole genome shotgun (WGS) entry which is preliminary data.</text>
</comment>